<sequence length="215" mass="23263">MNIRTFLWATATAIAACALPLAASAQTVDARCDIYPSGEDQASAVLPCTFSQRQGFVRISRQDGVTYELSPTGSDPGNYLDQTGEAAYRQAGLGDRGQIYKMSNETVYVYWDTAGLPSSSNNSGNPTTYTNVIDPNHINVQIREGEFRFQGMLTKLPGPDYSGSDGQVRVILTPKTGRVVVFSEATGQTFYDYTINPVTVGESPSSMCNPAVERC</sequence>
<dbReference type="Proteomes" id="UP000707356">
    <property type="component" value="Unassembled WGS sequence"/>
</dbReference>
<reference evidence="2" key="1">
    <citation type="submission" date="2021-05" db="EMBL/GenBank/DDBJ databases">
        <authorList>
            <person name="Pietrasiak N."/>
            <person name="Ward R."/>
            <person name="Stajich J.E."/>
            <person name="Kurbessoian T."/>
        </authorList>
    </citation>
    <scope>NUCLEOTIDE SEQUENCE</scope>
    <source>
        <strain evidence="2">GSE-TBD4-15B</strain>
    </source>
</reference>
<gene>
    <name evidence="2" type="ORF">KME07_16915</name>
</gene>
<organism evidence="2 3">
    <name type="scientific">Pegethrix bostrychoides GSE-TBD4-15B</name>
    <dbReference type="NCBI Taxonomy" id="2839662"/>
    <lineage>
        <taxon>Bacteria</taxon>
        <taxon>Bacillati</taxon>
        <taxon>Cyanobacteriota</taxon>
        <taxon>Cyanophyceae</taxon>
        <taxon>Oculatellales</taxon>
        <taxon>Oculatellaceae</taxon>
        <taxon>Pegethrix</taxon>
    </lineage>
</organism>
<proteinExistence type="predicted"/>
<evidence type="ECO:0000313" key="3">
    <source>
        <dbReference type="Proteomes" id="UP000707356"/>
    </source>
</evidence>
<dbReference type="EMBL" id="JAHHHV010000073">
    <property type="protein sequence ID" value="MBW4467109.1"/>
    <property type="molecule type" value="Genomic_DNA"/>
</dbReference>
<protein>
    <recommendedName>
        <fullName evidence="4">Secreted protein</fullName>
    </recommendedName>
</protein>
<name>A0A951PEV2_9CYAN</name>
<comment type="caution">
    <text evidence="2">The sequence shown here is derived from an EMBL/GenBank/DDBJ whole genome shotgun (WGS) entry which is preliminary data.</text>
</comment>
<dbReference type="AlphaFoldDB" id="A0A951PEV2"/>
<reference evidence="2" key="2">
    <citation type="journal article" date="2022" name="Microbiol. Resour. Announc.">
        <title>Metagenome Sequencing to Explore Phylogenomics of Terrestrial Cyanobacteria.</title>
        <authorList>
            <person name="Ward R.D."/>
            <person name="Stajich J.E."/>
            <person name="Johansen J.R."/>
            <person name="Huntemann M."/>
            <person name="Clum A."/>
            <person name="Foster B."/>
            <person name="Foster B."/>
            <person name="Roux S."/>
            <person name="Palaniappan K."/>
            <person name="Varghese N."/>
            <person name="Mukherjee S."/>
            <person name="Reddy T.B.K."/>
            <person name="Daum C."/>
            <person name="Copeland A."/>
            <person name="Chen I.A."/>
            <person name="Ivanova N.N."/>
            <person name="Kyrpides N.C."/>
            <person name="Shapiro N."/>
            <person name="Eloe-Fadrosh E.A."/>
            <person name="Pietrasiak N."/>
        </authorList>
    </citation>
    <scope>NUCLEOTIDE SEQUENCE</scope>
    <source>
        <strain evidence="2">GSE-TBD4-15B</strain>
    </source>
</reference>
<feature type="signal peptide" evidence="1">
    <location>
        <begin position="1"/>
        <end position="25"/>
    </location>
</feature>
<feature type="chain" id="PRO_5036830788" description="Secreted protein" evidence="1">
    <location>
        <begin position="26"/>
        <end position="215"/>
    </location>
</feature>
<evidence type="ECO:0000256" key="1">
    <source>
        <dbReference type="SAM" id="SignalP"/>
    </source>
</evidence>
<evidence type="ECO:0008006" key="4">
    <source>
        <dbReference type="Google" id="ProtNLM"/>
    </source>
</evidence>
<evidence type="ECO:0000313" key="2">
    <source>
        <dbReference type="EMBL" id="MBW4467109.1"/>
    </source>
</evidence>
<keyword evidence="1" id="KW-0732">Signal</keyword>
<accession>A0A951PEV2</accession>
<dbReference type="PROSITE" id="PS51257">
    <property type="entry name" value="PROKAR_LIPOPROTEIN"/>
    <property type="match status" value="1"/>
</dbReference>